<evidence type="ECO:0000313" key="3">
    <source>
        <dbReference type="EMBL" id="HIZ42634.1"/>
    </source>
</evidence>
<dbReference type="InterPro" id="IPR011047">
    <property type="entry name" value="Quinoprotein_ADH-like_sf"/>
</dbReference>
<evidence type="ECO:0000256" key="1">
    <source>
        <dbReference type="SAM" id="MobiDB-lite"/>
    </source>
</evidence>
<accession>A0A9D2ERJ7</accession>
<protein>
    <recommendedName>
        <fullName evidence="5">DUF5050 domain-containing protein</fullName>
    </recommendedName>
</protein>
<evidence type="ECO:0008006" key="5">
    <source>
        <dbReference type="Google" id="ProtNLM"/>
    </source>
</evidence>
<gene>
    <name evidence="3" type="ORF">H9811_08750</name>
</gene>
<dbReference type="AlphaFoldDB" id="A0A9D2ERJ7"/>
<evidence type="ECO:0000256" key="2">
    <source>
        <dbReference type="SAM" id="SignalP"/>
    </source>
</evidence>
<reference evidence="3" key="2">
    <citation type="submission" date="2021-04" db="EMBL/GenBank/DDBJ databases">
        <authorList>
            <person name="Gilroy R."/>
        </authorList>
    </citation>
    <scope>NUCLEOTIDE SEQUENCE</scope>
    <source>
        <strain evidence="3">ChiSxjej1B13-11774</strain>
    </source>
</reference>
<dbReference type="EMBL" id="DXBP01000052">
    <property type="protein sequence ID" value="HIZ42634.1"/>
    <property type="molecule type" value="Genomic_DNA"/>
</dbReference>
<proteinExistence type="predicted"/>
<feature type="chain" id="PRO_5038438358" description="DUF5050 domain-containing protein" evidence="2">
    <location>
        <begin position="24"/>
        <end position="410"/>
    </location>
</feature>
<sequence>MKKSLFALMALAFCLTACTPAESTIPESDTTPASETPAETGQAEETEEAAVPPVGTLTMNSDAREDSTGYYDTSIWKNPDTGENRWVLYRLDYPGGQQKMLYDFGSYDSGEVSVSNPFVQKNAVYVACNDSLYRLPLDGGEMEVFLSPEARGAEFSDENACYRLEGNLYADSTQPTVQRIDLQTGATTQWKLPAMYITGVYGCSQDRVLVGRLITDQPLPSLQEEELFNVVLQNSTLEYDWLDIATGEVEKILACPYVGHPDENGQTRYWDYLGMMADSLYFRQTVTDAQGQLLAASIDRCALDGSNMETVLQLETSNNLYSVNRGTQLAWLMDCDYTGPATIYDLEQGKICENIPIQEGDSGWPFLLTNDGRVLVNDHYNGGRPTYALIDPEDYLAGSRDWTFFAEAEN</sequence>
<keyword evidence="2" id="KW-0732">Signal</keyword>
<reference evidence="3" key="1">
    <citation type="journal article" date="2021" name="PeerJ">
        <title>Extensive microbial diversity within the chicken gut microbiome revealed by metagenomics and culture.</title>
        <authorList>
            <person name="Gilroy R."/>
            <person name="Ravi A."/>
            <person name="Getino M."/>
            <person name="Pursley I."/>
            <person name="Horton D.L."/>
            <person name="Alikhan N.F."/>
            <person name="Baker D."/>
            <person name="Gharbi K."/>
            <person name="Hall N."/>
            <person name="Watson M."/>
            <person name="Adriaenssens E.M."/>
            <person name="Foster-Nyarko E."/>
            <person name="Jarju S."/>
            <person name="Secka A."/>
            <person name="Antonio M."/>
            <person name="Oren A."/>
            <person name="Chaudhuri R.R."/>
            <person name="La Ragione R."/>
            <person name="Hildebrand F."/>
            <person name="Pallen M.J."/>
        </authorList>
    </citation>
    <scope>NUCLEOTIDE SEQUENCE</scope>
    <source>
        <strain evidence="3">ChiSxjej1B13-11774</strain>
    </source>
</reference>
<organism evidence="3 4">
    <name type="scientific">Candidatus Gemmiger excrementigallinarum</name>
    <dbReference type="NCBI Taxonomy" id="2838609"/>
    <lineage>
        <taxon>Bacteria</taxon>
        <taxon>Bacillati</taxon>
        <taxon>Bacillota</taxon>
        <taxon>Clostridia</taxon>
        <taxon>Eubacteriales</taxon>
        <taxon>Gemmiger</taxon>
    </lineage>
</organism>
<name>A0A9D2ERJ7_9FIRM</name>
<comment type="caution">
    <text evidence="3">The sequence shown here is derived from an EMBL/GenBank/DDBJ whole genome shotgun (WGS) entry which is preliminary data.</text>
</comment>
<feature type="signal peptide" evidence="2">
    <location>
        <begin position="1"/>
        <end position="23"/>
    </location>
</feature>
<feature type="region of interest" description="Disordered" evidence="1">
    <location>
        <begin position="23"/>
        <end position="63"/>
    </location>
</feature>
<feature type="compositionally biased region" description="Polar residues" evidence="1">
    <location>
        <begin position="23"/>
        <end position="34"/>
    </location>
</feature>
<evidence type="ECO:0000313" key="4">
    <source>
        <dbReference type="Proteomes" id="UP000824048"/>
    </source>
</evidence>
<dbReference type="SUPFAM" id="SSF50998">
    <property type="entry name" value="Quinoprotein alcohol dehydrogenase-like"/>
    <property type="match status" value="1"/>
</dbReference>
<dbReference type="Proteomes" id="UP000824048">
    <property type="component" value="Unassembled WGS sequence"/>
</dbReference>